<feature type="short sequence motif" description="GXSXG" evidence="4">
    <location>
        <begin position="37"/>
        <end position="41"/>
    </location>
</feature>
<dbReference type="GO" id="GO:0047372">
    <property type="term" value="F:monoacylglycerol lipase activity"/>
    <property type="evidence" value="ECO:0007669"/>
    <property type="project" value="TreeGrafter"/>
</dbReference>
<dbReference type="GO" id="GO:0004620">
    <property type="term" value="F:phospholipase activity"/>
    <property type="evidence" value="ECO:0007669"/>
    <property type="project" value="TreeGrafter"/>
</dbReference>
<dbReference type="OrthoDB" id="1658288at2759"/>
<dbReference type="SUPFAM" id="SSF52151">
    <property type="entry name" value="FabD/lysophospholipase-like"/>
    <property type="match status" value="1"/>
</dbReference>
<feature type="domain" description="PNPLA" evidence="5">
    <location>
        <begin position="1"/>
        <end position="133"/>
    </location>
</feature>
<evidence type="ECO:0000256" key="2">
    <source>
        <dbReference type="ARBA" id="ARBA00022963"/>
    </source>
</evidence>
<dbReference type="Proteomes" id="UP000257109">
    <property type="component" value="Unassembled WGS sequence"/>
</dbReference>
<dbReference type="EMBL" id="QJKJ01000817">
    <property type="protein sequence ID" value="RDY10586.1"/>
    <property type="molecule type" value="Genomic_DNA"/>
</dbReference>
<dbReference type="STRING" id="157652.A0A371I6B8"/>
<gene>
    <name evidence="6" type="primary">PLP3</name>
    <name evidence="6" type="ORF">CR513_04875</name>
</gene>
<comment type="similarity">
    <text evidence="1">Belongs to the patatin family.</text>
</comment>
<protein>
    <submittedName>
        <fullName evidence="6">Patatin-like protein 3</fullName>
    </submittedName>
</protein>
<keyword evidence="7" id="KW-1185">Reference proteome</keyword>
<dbReference type="GO" id="GO:0016042">
    <property type="term" value="P:lipid catabolic process"/>
    <property type="evidence" value="ECO:0007669"/>
    <property type="project" value="UniProtKB-KW"/>
</dbReference>
<keyword evidence="3" id="KW-0443">Lipid metabolism</keyword>
<evidence type="ECO:0000256" key="1">
    <source>
        <dbReference type="ARBA" id="ARBA00010240"/>
    </source>
</evidence>
<evidence type="ECO:0000256" key="3">
    <source>
        <dbReference type="ARBA" id="ARBA00023098"/>
    </source>
</evidence>
<comment type="caution">
    <text evidence="4">Lacks conserved residue(s) required for the propagation of feature annotation.</text>
</comment>
<sequence>MLQKKTWDGLEEAVFQENVELQAKDPTVPLYFDVIAGTSTGGIMTAMLTATNSSDTNFPLYTPREIVHFYKKNDPHIFNLFRYTYLRNIFIYYNETFLYNITCGLLKETPLRQTLVKVVVPTFDLKQLKPVIF</sequence>
<dbReference type="InterPro" id="IPR002641">
    <property type="entry name" value="PNPLA_dom"/>
</dbReference>
<dbReference type="Gene3D" id="3.40.1090.10">
    <property type="entry name" value="Cytosolic phospholipase A2 catalytic domain"/>
    <property type="match status" value="1"/>
</dbReference>
<proteinExistence type="inferred from homology"/>
<evidence type="ECO:0000313" key="6">
    <source>
        <dbReference type="EMBL" id="RDY10586.1"/>
    </source>
</evidence>
<comment type="caution">
    <text evidence="6">The sequence shown here is derived from an EMBL/GenBank/DDBJ whole genome shotgun (WGS) entry which is preliminary data.</text>
</comment>
<keyword evidence="2" id="KW-0442">Lipid degradation</keyword>
<dbReference type="PROSITE" id="PS51635">
    <property type="entry name" value="PNPLA"/>
    <property type="match status" value="1"/>
</dbReference>
<dbReference type="InterPro" id="IPR016035">
    <property type="entry name" value="Acyl_Trfase/lysoPLipase"/>
</dbReference>
<name>A0A371I6B8_MUCPR</name>
<evidence type="ECO:0000313" key="7">
    <source>
        <dbReference type="Proteomes" id="UP000257109"/>
    </source>
</evidence>
<feature type="non-terminal residue" evidence="6">
    <location>
        <position position="1"/>
    </location>
</feature>
<dbReference type="PANTHER" id="PTHR32176">
    <property type="entry name" value="XYLOSE ISOMERASE"/>
    <property type="match status" value="1"/>
</dbReference>
<dbReference type="AlphaFoldDB" id="A0A371I6B8"/>
<dbReference type="PANTHER" id="PTHR32176:SF33">
    <property type="entry name" value="PATATIN"/>
    <property type="match status" value="1"/>
</dbReference>
<organism evidence="6 7">
    <name type="scientific">Mucuna pruriens</name>
    <name type="common">Velvet bean</name>
    <name type="synonym">Dolichos pruriens</name>
    <dbReference type="NCBI Taxonomy" id="157652"/>
    <lineage>
        <taxon>Eukaryota</taxon>
        <taxon>Viridiplantae</taxon>
        <taxon>Streptophyta</taxon>
        <taxon>Embryophyta</taxon>
        <taxon>Tracheophyta</taxon>
        <taxon>Spermatophyta</taxon>
        <taxon>Magnoliopsida</taxon>
        <taxon>eudicotyledons</taxon>
        <taxon>Gunneridae</taxon>
        <taxon>Pentapetalae</taxon>
        <taxon>rosids</taxon>
        <taxon>fabids</taxon>
        <taxon>Fabales</taxon>
        <taxon>Fabaceae</taxon>
        <taxon>Papilionoideae</taxon>
        <taxon>50 kb inversion clade</taxon>
        <taxon>NPAAA clade</taxon>
        <taxon>indigoferoid/millettioid clade</taxon>
        <taxon>Phaseoleae</taxon>
        <taxon>Mucuna</taxon>
    </lineage>
</organism>
<accession>A0A371I6B8</accession>
<reference evidence="6" key="1">
    <citation type="submission" date="2018-05" db="EMBL/GenBank/DDBJ databases">
        <title>Draft genome of Mucuna pruriens seed.</title>
        <authorList>
            <person name="Nnadi N.E."/>
            <person name="Vos R."/>
            <person name="Hasami M.H."/>
            <person name="Devisetty U.K."/>
            <person name="Aguiy J.C."/>
        </authorList>
    </citation>
    <scope>NUCLEOTIDE SEQUENCE [LARGE SCALE GENOMIC DNA]</scope>
    <source>
        <strain evidence="6">JCA_2017</strain>
    </source>
</reference>
<evidence type="ECO:0000256" key="4">
    <source>
        <dbReference type="PROSITE-ProRule" id="PRU01161"/>
    </source>
</evidence>
<evidence type="ECO:0000259" key="5">
    <source>
        <dbReference type="PROSITE" id="PS51635"/>
    </source>
</evidence>